<dbReference type="EMBL" id="BARW01034862">
    <property type="protein sequence ID" value="GAJ10931.1"/>
    <property type="molecule type" value="Genomic_DNA"/>
</dbReference>
<feature type="compositionally biased region" description="Basic and acidic residues" evidence="1">
    <location>
        <begin position="24"/>
        <end position="39"/>
    </location>
</feature>
<accession>X1VBN5</accession>
<evidence type="ECO:0008006" key="3">
    <source>
        <dbReference type="Google" id="ProtNLM"/>
    </source>
</evidence>
<reference evidence="2" key="1">
    <citation type="journal article" date="2014" name="Front. Microbiol.">
        <title>High frequency of phylogenetically diverse reductive dehalogenase-homologous genes in deep subseafloor sedimentary metagenomes.</title>
        <authorList>
            <person name="Kawai M."/>
            <person name="Futagami T."/>
            <person name="Toyoda A."/>
            <person name="Takaki Y."/>
            <person name="Nishi S."/>
            <person name="Hori S."/>
            <person name="Arai W."/>
            <person name="Tsubouchi T."/>
            <person name="Morono Y."/>
            <person name="Uchiyama I."/>
            <person name="Ito T."/>
            <person name="Fujiyama A."/>
            <person name="Inagaki F."/>
            <person name="Takami H."/>
        </authorList>
    </citation>
    <scope>NUCLEOTIDE SEQUENCE</scope>
    <source>
        <strain evidence="2">Expedition CK06-06</strain>
    </source>
</reference>
<name>X1VBN5_9ZZZZ</name>
<organism evidence="2">
    <name type="scientific">marine sediment metagenome</name>
    <dbReference type="NCBI Taxonomy" id="412755"/>
    <lineage>
        <taxon>unclassified sequences</taxon>
        <taxon>metagenomes</taxon>
        <taxon>ecological metagenomes</taxon>
    </lineage>
</organism>
<dbReference type="AlphaFoldDB" id="X1VBN5"/>
<proteinExistence type="predicted"/>
<comment type="caution">
    <text evidence="2">The sequence shown here is derived from an EMBL/GenBank/DDBJ whole genome shotgun (WGS) entry which is preliminary data.</text>
</comment>
<evidence type="ECO:0000313" key="2">
    <source>
        <dbReference type="EMBL" id="GAJ10931.1"/>
    </source>
</evidence>
<sequence>MGKQKPRIFTRYVVKIGNTIKHGGITERPPEERASEHLGKWPNAHVNKVGPKVTEKTAREWEKKKGYS</sequence>
<gene>
    <name evidence="2" type="ORF">S12H4_54521</name>
</gene>
<protein>
    <recommendedName>
        <fullName evidence="3">Nuclease associated modular domain-containing protein</fullName>
    </recommendedName>
</protein>
<evidence type="ECO:0000256" key="1">
    <source>
        <dbReference type="SAM" id="MobiDB-lite"/>
    </source>
</evidence>
<feature type="region of interest" description="Disordered" evidence="1">
    <location>
        <begin position="22"/>
        <end position="47"/>
    </location>
</feature>